<reference evidence="2" key="1">
    <citation type="submission" date="2023-01" db="EMBL/GenBank/DDBJ databases">
        <title>Biogeochemical cycle of methane in antarctic sediments.</title>
        <authorList>
            <person name="Roldan D.M."/>
            <person name="Menes R.J."/>
        </authorList>
    </citation>
    <scope>NUCLEOTIDE SEQUENCE [LARGE SCALE GENOMIC DNA]</scope>
    <source>
        <strain evidence="2">K-2018 MAG008</strain>
    </source>
</reference>
<evidence type="ECO:0000313" key="2">
    <source>
        <dbReference type="EMBL" id="MDI1231353.1"/>
    </source>
</evidence>
<dbReference type="InterPro" id="IPR009057">
    <property type="entry name" value="Homeodomain-like_sf"/>
</dbReference>
<evidence type="ECO:0000313" key="3">
    <source>
        <dbReference type="Proteomes" id="UP001160519"/>
    </source>
</evidence>
<protein>
    <submittedName>
        <fullName evidence="2">Mor transcription activator family protein</fullName>
    </submittedName>
</protein>
<sequence length="133" mass="14632">MTTHLFELPSALIPDRLQQISSYCGQQTALVLLLNFPGVHVRIPKQPNPAHKLAELLGMLAFSKLCASYGDEIITIPRAAKAIRALRNQQILAGFATGKTQAALAMEYSLTQRQVNKICNNVAIDRQLDLFSS</sequence>
<dbReference type="AlphaFoldDB" id="A0AA43TLU8"/>
<dbReference type="EMBL" id="JAQSDF010000027">
    <property type="protein sequence ID" value="MDI1231353.1"/>
    <property type="molecule type" value="Genomic_DNA"/>
</dbReference>
<evidence type="ECO:0000259" key="1">
    <source>
        <dbReference type="Pfam" id="PF08765"/>
    </source>
</evidence>
<dbReference type="SUPFAM" id="SSF46689">
    <property type="entry name" value="Homeodomain-like"/>
    <property type="match status" value="1"/>
</dbReference>
<name>A0AA43TLU8_9GAMM</name>
<gene>
    <name evidence="2" type="ORF">PSU93_09410</name>
</gene>
<comment type="caution">
    <text evidence="2">The sequence shown here is derived from an EMBL/GenBank/DDBJ whole genome shotgun (WGS) entry which is preliminary data.</text>
</comment>
<organism evidence="2 3">
    <name type="scientific">Candidatus Methylobacter titanis</name>
    <dbReference type="NCBI Taxonomy" id="3053457"/>
    <lineage>
        <taxon>Bacteria</taxon>
        <taxon>Pseudomonadati</taxon>
        <taxon>Pseudomonadota</taxon>
        <taxon>Gammaproteobacteria</taxon>
        <taxon>Methylococcales</taxon>
        <taxon>Methylococcaceae</taxon>
        <taxon>Methylobacter</taxon>
    </lineage>
</organism>
<dbReference type="Proteomes" id="UP001160519">
    <property type="component" value="Unassembled WGS sequence"/>
</dbReference>
<feature type="domain" description="Mor transcription activator" evidence="1">
    <location>
        <begin position="51"/>
        <end position="122"/>
    </location>
</feature>
<keyword evidence="3" id="KW-1185">Reference proteome</keyword>
<accession>A0AA43TLU8</accession>
<dbReference type="Gene3D" id="1.10.10.60">
    <property type="entry name" value="Homeodomain-like"/>
    <property type="match status" value="1"/>
</dbReference>
<proteinExistence type="predicted"/>
<dbReference type="InterPro" id="IPR014875">
    <property type="entry name" value="Mor_transcription_activator"/>
</dbReference>
<dbReference type="Pfam" id="PF08765">
    <property type="entry name" value="Mor"/>
    <property type="match status" value="1"/>
</dbReference>